<dbReference type="GO" id="GO:0005886">
    <property type="term" value="C:plasma membrane"/>
    <property type="evidence" value="ECO:0007669"/>
    <property type="project" value="TreeGrafter"/>
</dbReference>
<dbReference type="PANTHER" id="PTHR12625">
    <property type="entry name" value="LIPOCALIN-1 INTERACTING MEMBRANE RECEPTOR LIMR"/>
    <property type="match status" value="1"/>
</dbReference>
<dbReference type="InterPro" id="IPR008075">
    <property type="entry name" value="LIMR"/>
</dbReference>
<feature type="transmembrane region" description="Helical" evidence="2">
    <location>
        <begin position="213"/>
        <end position="234"/>
    </location>
</feature>
<feature type="transmembrane region" description="Helical" evidence="2">
    <location>
        <begin position="79"/>
        <end position="103"/>
    </location>
</feature>
<evidence type="ECO:0000313" key="3">
    <source>
        <dbReference type="Proteomes" id="UP000887560"/>
    </source>
</evidence>
<dbReference type="GO" id="GO:0007165">
    <property type="term" value="P:signal transduction"/>
    <property type="evidence" value="ECO:0007669"/>
    <property type="project" value="TreeGrafter"/>
</dbReference>
<organism evidence="3 4">
    <name type="scientific">Meloidogyne floridensis</name>
    <dbReference type="NCBI Taxonomy" id="298350"/>
    <lineage>
        <taxon>Eukaryota</taxon>
        <taxon>Metazoa</taxon>
        <taxon>Ecdysozoa</taxon>
        <taxon>Nematoda</taxon>
        <taxon>Chromadorea</taxon>
        <taxon>Rhabditida</taxon>
        <taxon>Tylenchina</taxon>
        <taxon>Tylenchomorpha</taxon>
        <taxon>Tylenchoidea</taxon>
        <taxon>Meloidogynidae</taxon>
        <taxon>Meloidogyninae</taxon>
        <taxon>Meloidogyne</taxon>
    </lineage>
</organism>
<keyword evidence="2" id="KW-0472">Membrane</keyword>
<dbReference type="InterPro" id="IPR006876">
    <property type="entry name" value="LMBR1-like_membr_prot"/>
</dbReference>
<sequence length="404" mass="46102">MCKRGNALFMDVLLEESTEEIVLNDAELQFYGLIRRHLICLIVFTFFYAISFCLIRYIKTRSDNDELYAGDEDYYVYRISTWICANSLSISIGAVTLLPFSVLGAEVLQLYPDNFYLKWLNFSLINTLWAYSQGFSLTLRLQTLSGSIGHPLLARFYEALVVCSLVLVILVGIADCLHAHLFARPSRIWYTLLYFSSLSAPLLYSLASLLGVFLLLLSVPLGFARLFDIFSLMLMTRNQIRLKSEGKRKSLDEAFDLNGIYFDAINPERIYPHRGKTSLTSIIINCMLISILSAALPILVRTLGITTFDLLSGYGRINWISNLSLVLSYNILFAGASIYCIIYKFTGPVRRELIRRVYTIVNRKRFDYPDEENSTFSNNAVFTDPLKTEVKSRAFIESSKKKND</sequence>
<evidence type="ECO:0000256" key="1">
    <source>
        <dbReference type="ARBA" id="ARBA00010487"/>
    </source>
</evidence>
<dbReference type="Pfam" id="PF04791">
    <property type="entry name" value="LMBR1"/>
    <property type="match status" value="2"/>
</dbReference>
<feature type="transmembrane region" description="Helical" evidence="2">
    <location>
        <begin position="38"/>
        <end position="59"/>
    </location>
</feature>
<dbReference type="PANTHER" id="PTHR12625:SF0">
    <property type="entry name" value="PROTEIN LILIPOD"/>
    <property type="match status" value="1"/>
</dbReference>
<dbReference type="PRINTS" id="PR01692">
    <property type="entry name" value="LIPOCALINIMR"/>
</dbReference>
<comment type="similarity">
    <text evidence="1">Belongs to the LIMR family.</text>
</comment>
<evidence type="ECO:0000256" key="2">
    <source>
        <dbReference type="SAM" id="Phobius"/>
    </source>
</evidence>
<evidence type="ECO:0000313" key="4">
    <source>
        <dbReference type="WBParaSite" id="scf7180000423441.g10999"/>
    </source>
</evidence>
<feature type="transmembrane region" description="Helical" evidence="2">
    <location>
        <begin position="152"/>
        <end position="176"/>
    </location>
</feature>
<reference evidence="4" key="1">
    <citation type="submission" date="2022-11" db="UniProtKB">
        <authorList>
            <consortium name="WormBaseParasite"/>
        </authorList>
    </citation>
    <scope>IDENTIFICATION</scope>
</reference>
<keyword evidence="3" id="KW-1185">Reference proteome</keyword>
<dbReference type="Proteomes" id="UP000887560">
    <property type="component" value="Unplaced"/>
</dbReference>
<dbReference type="AlphaFoldDB" id="A0A915P9K1"/>
<feature type="transmembrane region" description="Helical" evidence="2">
    <location>
        <begin position="319"/>
        <end position="342"/>
    </location>
</feature>
<keyword evidence="2" id="KW-1133">Transmembrane helix</keyword>
<dbReference type="GO" id="GO:0004888">
    <property type="term" value="F:transmembrane signaling receptor activity"/>
    <property type="evidence" value="ECO:0007669"/>
    <property type="project" value="TreeGrafter"/>
</dbReference>
<keyword evidence="2" id="KW-0812">Transmembrane</keyword>
<name>A0A915P9K1_9BILA</name>
<proteinExistence type="inferred from homology"/>
<accession>A0A915P9K1</accession>
<dbReference type="WBParaSite" id="scf7180000423441.g10999">
    <property type="protein sequence ID" value="scf7180000423441.g10999"/>
    <property type="gene ID" value="scf7180000423441.g10999"/>
</dbReference>
<feature type="transmembrane region" description="Helical" evidence="2">
    <location>
        <begin position="115"/>
        <end position="132"/>
    </location>
</feature>
<feature type="transmembrane region" description="Helical" evidence="2">
    <location>
        <begin position="279"/>
        <end position="299"/>
    </location>
</feature>
<protein>
    <submittedName>
        <fullName evidence="4">G_PROTEIN_RECEP_F1_2 domain-containing protein</fullName>
    </submittedName>
</protein>